<keyword evidence="2" id="KW-0378">Hydrolase</keyword>
<evidence type="ECO:0000256" key="2">
    <source>
        <dbReference type="ARBA" id="ARBA00022801"/>
    </source>
</evidence>
<dbReference type="Pfam" id="PF00756">
    <property type="entry name" value="Esterase"/>
    <property type="match status" value="1"/>
</dbReference>
<keyword evidence="3" id="KW-1133">Transmembrane helix</keyword>
<evidence type="ECO:0008006" key="5">
    <source>
        <dbReference type="Google" id="ProtNLM"/>
    </source>
</evidence>
<keyword evidence="3" id="KW-0472">Membrane</keyword>
<dbReference type="InterPro" id="IPR029058">
    <property type="entry name" value="AB_hydrolase_fold"/>
</dbReference>
<evidence type="ECO:0000313" key="4">
    <source>
        <dbReference type="EMBL" id="SUZ70029.1"/>
    </source>
</evidence>
<dbReference type="SUPFAM" id="SSF53474">
    <property type="entry name" value="alpha/beta-Hydrolases"/>
    <property type="match status" value="1"/>
</dbReference>
<dbReference type="PANTHER" id="PTHR43037:SF5">
    <property type="entry name" value="FERULOYL ESTERASE"/>
    <property type="match status" value="1"/>
</dbReference>
<accession>A0A381PVR6</accession>
<proteinExistence type="predicted"/>
<dbReference type="AlphaFoldDB" id="A0A381PVR6"/>
<organism evidence="4">
    <name type="scientific">marine metagenome</name>
    <dbReference type="NCBI Taxonomy" id="408172"/>
    <lineage>
        <taxon>unclassified sequences</taxon>
        <taxon>metagenomes</taxon>
        <taxon>ecological metagenomes</taxon>
    </lineage>
</organism>
<reference evidence="4" key="1">
    <citation type="submission" date="2018-05" db="EMBL/GenBank/DDBJ databases">
        <authorList>
            <person name="Lanie J.A."/>
            <person name="Ng W.-L."/>
            <person name="Kazmierczak K.M."/>
            <person name="Andrzejewski T.M."/>
            <person name="Davidsen T.M."/>
            <person name="Wayne K.J."/>
            <person name="Tettelin H."/>
            <person name="Glass J.I."/>
            <person name="Rusch D."/>
            <person name="Podicherti R."/>
            <person name="Tsui H.-C.T."/>
            <person name="Winkler M.E."/>
        </authorList>
    </citation>
    <scope>NUCLEOTIDE SEQUENCE</scope>
</reference>
<protein>
    <recommendedName>
        <fullName evidence="5">Peptidase S9 prolyl oligopeptidase catalytic domain-containing protein</fullName>
    </recommendedName>
</protein>
<gene>
    <name evidence="4" type="ORF">METZ01_LOCUS22883</name>
</gene>
<evidence type="ECO:0000256" key="3">
    <source>
        <dbReference type="SAM" id="Phobius"/>
    </source>
</evidence>
<dbReference type="InterPro" id="IPR050955">
    <property type="entry name" value="Plant_Biomass_Hydrol_Est"/>
</dbReference>
<dbReference type="PANTHER" id="PTHR43037">
    <property type="entry name" value="UNNAMED PRODUCT-RELATED"/>
    <property type="match status" value="1"/>
</dbReference>
<dbReference type="EMBL" id="UINC01001079">
    <property type="protein sequence ID" value="SUZ70029.1"/>
    <property type="molecule type" value="Genomic_DNA"/>
</dbReference>
<name>A0A381PVR6_9ZZZZ</name>
<feature type="transmembrane region" description="Helical" evidence="3">
    <location>
        <begin position="19"/>
        <end position="37"/>
    </location>
</feature>
<keyword evidence="1" id="KW-0732">Signal</keyword>
<sequence length="294" mass="33243">MGRVIIVASIPSRKRLRAVAQNSFAAIIILYATLVILEKAEGGTFMREKGTLRSKSDDQQLVNDPRVQHLSYVFEETGETIPYALFVPAAYSAEIETPLLVSLHGLTRTHDWLMGYEGLLDYADDLKFIVVTPLGYTRQGWYGSWSRGTDGRSLKVEGAYSQEDVMNVVALVQEAYAIDPKRMYLWGHSMGGAGTYHLAMEFPDMWAATAVVAPATPQVRKPSDLELIKHVPMLVLQGTKDRLVHSTRIWVQEMRRLNMNVEYDEMDGADHSLFISKNKKNVRRLLDFFDGKTR</sequence>
<evidence type="ECO:0000256" key="1">
    <source>
        <dbReference type="ARBA" id="ARBA00022729"/>
    </source>
</evidence>
<dbReference type="InterPro" id="IPR000801">
    <property type="entry name" value="Esterase-like"/>
</dbReference>
<keyword evidence="3" id="KW-0812">Transmembrane</keyword>
<dbReference type="Gene3D" id="3.40.50.1820">
    <property type="entry name" value="alpha/beta hydrolase"/>
    <property type="match status" value="1"/>
</dbReference>
<dbReference type="GO" id="GO:0016787">
    <property type="term" value="F:hydrolase activity"/>
    <property type="evidence" value="ECO:0007669"/>
    <property type="project" value="UniProtKB-KW"/>
</dbReference>